<accession>A0ABY3PX60</accession>
<sequence>MVEEFKQLEPLSHSHPFVILGVSEFPNGEGVDWCEISTEKNISESRIVINRSIEFPPEFRQAGLGILNYFGEVVREKYPNDHAKIKIEQDGLTVRMIIEAENGSREIIEKALAEYELVITGQKPPESLFDDRAKVIELRNELRFAQARIESQKELLEYQREDIRDLKQLFGKALTNAGAPEVNVTVSPCITVSSNQSVSQSVSTQIEDALEDVRCLAEEADAEMLTRLNDLSEALESVAHNPDVLDVKKSGGVIKLKKFLDDAAESGSKVQKFISTVSDGVEVLRGLAKKYNSIAEWCGAPQVPRVFVD</sequence>
<evidence type="ECO:0000313" key="3">
    <source>
        <dbReference type="Proteomes" id="UP001162907"/>
    </source>
</evidence>
<dbReference type="RefSeq" id="WP_230731996.1">
    <property type="nucleotide sequence ID" value="NZ_CP075567.1"/>
</dbReference>
<dbReference type="Proteomes" id="UP001162907">
    <property type="component" value="Chromosome"/>
</dbReference>
<name>A0ABY3PX60_9PSED</name>
<proteinExistence type="predicted"/>
<organism evidence="2 3">
    <name type="scientific">Pseudomonas fitomaticsae</name>
    <dbReference type="NCBI Taxonomy" id="2837969"/>
    <lineage>
        <taxon>Bacteria</taxon>
        <taxon>Pseudomonadati</taxon>
        <taxon>Pseudomonadota</taxon>
        <taxon>Gammaproteobacteria</taxon>
        <taxon>Pseudomonadales</taxon>
        <taxon>Pseudomonadaceae</taxon>
        <taxon>Pseudomonas</taxon>
    </lineage>
</organism>
<evidence type="ECO:0000313" key="2">
    <source>
        <dbReference type="EMBL" id="UFP98267.1"/>
    </source>
</evidence>
<keyword evidence="3" id="KW-1185">Reference proteome</keyword>
<feature type="coiled-coil region" evidence="1">
    <location>
        <begin position="135"/>
        <end position="169"/>
    </location>
</feature>
<evidence type="ECO:0000256" key="1">
    <source>
        <dbReference type="SAM" id="Coils"/>
    </source>
</evidence>
<keyword evidence="1" id="KW-0175">Coiled coil</keyword>
<protein>
    <submittedName>
        <fullName evidence="2">Uncharacterized protein</fullName>
    </submittedName>
</protein>
<gene>
    <name evidence="2" type="ORF">KJY40_19700</name>
</gene>
<dbReference type="EMBL" id="CP075567">
    <property type="protein sequence ID" value="UFP98267.1"/>
    <property type="molecule type" value="Genomic_DNA"/>
</dbReference>
<reference evidence="2 3" key="1">
    <citation type="journal article" date="2022" name="Int. J. Syst. Evol. Microbiol.">
        <title>Pseudomonas fitomaticsae sp. nov., isolated at Marimurtra Botanical Garden in Blanes, Catalonia, Spain.</title>
        <authorList>
            <person name="Atanasov K.E."/>
            <person name="Galbis D.M."/>
            <person name="Cornado D."/>
            <person name="Serpico A."/>
            <person name="Sanchez G."/>
            <person name="Bosch M."/>
            <person name="Ferrer A."/>
            <person name="Altabella T."/>
        </authorList>
    </citation>
    <scope>NUCLEOTIDE SEQUENCE [LARGE SCALE GENOMIC DNA]</scope>
    <source>
        <strain evidence="2 3">FIT81</strain>
    </source>
</reference>